<keyword evidence="4" id="KW-0418">Kinase</keyword>
<proteinExistence type="predicted"/>
<feature type="domain" description="GHMP kinase C-terminal" evidence="8">
    <location>
        <begin position="128"/>
        <end position="207"/>
    </location>
</feature>
<keyword evidence="6" id="KW-0460">Magnesium</keyword>
<dbReference type="InterPro" id="IPR013750">
    <property type="entry name" value="GHMP_kinase_C_dom"/>
</dbReference>
<dbReference type="EMBL" id="UINC01194103">
    <property type="protein sequence ID" value="SVE10023.1"/>
    <property type="molecule type" value="Genomic_DNA"/>
</dbReference>
<dbReference type="PANTHER" id="PTHR10457">
    <property type="entry name" value="MEVALONATE KINASE/GALACTOKINASE"/>
    <property type="match status" value="1"/>
</dbReference>
<evidence type="ECO:0000256" key="4">
    <source>
        <dbReference type="ARBA" id="ARBA00022777"/>
    </source>
</evidence>
<protein>
    <recommendedName>
        <fullName evidence="8">GHMP kinase C-terminal domain-containing protein</fullName>
    </recommendedName>
</protein>
<accession>A0A383AQY6</accession>
<dbReference type="Gene3D" id="3.30.70.890">
    <property type="entry name" value="GHMP kinase, C-terminal domain"/>
    <property type="match status" value="1"/>
</dbReference>
<evidence type="ECO:0000256" key="6">
    <source>
        <dbReference type="ARBA" id="ARBA00022842"/>
    </source>
</evidence>
<keyword evidence="3" id="KW-0547">Nucleotide-binding</keyword>
<organism evidence="9">
    <name type="scientific">marine metagenome</name>
    <dbReference type="NCBI Taxonomy" id="408172"/>
    <lineage>
        <taxon>unclassified sequences</taxon>
        <taxon>metagenomes</taxon>
        <taxon>ecological metagenomes</taxon>
    </lineage>
</organism>
<keyword evidence="7" id="KW-0119">Carbohydrate metabolism</keyword>
<keyword evidence="1" id="KW-0808">Transferase</keyword>
<evidence type="ECO:0000259" key="8">
    <source>
        <dbReference type="Pfam" id="PF08544"/>
    </source>
</evidence>
<dbReference type="InterPro" id="IPR036554">
    <property type="entry name" value="GHMP_kinase_C_sf"/>
</dbReference>
<evidence type="ECO:0000256" key="3">
    <source>
        <dbReference type="ARBA" id="ARBA00022741"/>
    </source>
</evidence>
<dbReference type="GO" id="GO:0006012">
    <property type="term" value="P:galactose metabolic process"/>
    <property type="evidence" value="ECO:0007669"/>
    <property type="project" value="TreeGrafter"/>
</dbReference>
<gene>
    <name evidence="9" type="ORF">METZ01_LOCUS462877</name>
</gene>
<dbReference type="Pfam" id="PF08544">
    <property type="entry name" value="GHMP_kinases_C"/>
    <property type="match status" value="1"/>
</dbReference>
<evidence type="ECO:0000256" key="1">
    <source>
        <dbReference type="ARBA" id="ARBA00022679"/>
    </source>
</evidence>
<dbReference type="GO" id="GO:0005524">
    <property type="term" value="F:ATP binding"/>
    <property type="evidence" value="ECO:0007669"/>
    <property type="project" value="UniProtKB-KW"/>
</dbReference>
<dbReference type="PANTHER" id="PTHR10457:SF7">
    <property type="entry name" value="GALACTOKINASE-RELATED"/>
    <property type="match status" value="1"/>
</dbReference>
<dbReference type="GO" id="GO:0005829">
    <property type="term" value="C:cytosol"/>
    <property type="evidence" value="ECO:0007669"/>
    <property type="project" value="TreeGrafter"/>
</dbReference>
<evidence type="ECO:0000313" key="9">
    <source>
        <dbReference type="EMBL" id="SVE10023.1"/>
    </source>
</evidence>
<sequence length="234" mass="24710">MDQAISVGGRVGHAARIAFAPLRMRHIVVPGDWRFIVAHTGVRAEKSGHVREAYNQRRSECERALASVAERGLQSHLVPTAPQGYPDLLRMMGSQAAIAAATEVLPAPLLSRFRHVVSEAARVDQAADCLSRTDFSGFGALMDDSHCSLRTDYEVSSEELDDLVDIARDGGAAGARLTGAGFGGCIVALASSDTVDAVLAAIAEQYYQPRGMSDRLGDCLFVAAPSAGASVDAL</sequence>
<dbReference type="GO" id="GO:0046872">
    <property type="term" value="F:metal ion binding"/>
    <property type="evidence" value="ECO:0007669"/>
    <property type="project" value="UniProtKB-KW"/>
</dbReference>
<dbReference type="GO" id="GO:0004335">
    <property type="term" value="F:galactokinase activity"/>
    <property type="evidence" value="ECO:0007669"/>
    <property type="project" value="TreeGrafter"/>
</dbReference>
<keyword evidence="5" id="KW-0067">ATP-binding</keyword>
<dbReference type="SUPFAM" id="SSF55060">
    <property type="entry name" value="GHMP Kinase, C-terminal domain"/>
    <property type="match status" value="1"/>
</dbReference>
<keyword evidence="2" id="KW-0479">Metal-binding</keyword>
<reference evidence="9" key="1">
    <citation type="submission" date="2018-05" db="EMBL/GenBank/DDBJ databases">
        <authorList>
            <person name="Lanie J.A."/>
            <person name="Ng W.-L."/>
            <person name="Kazmierczak K.M."/>
            <person name="Andrzejewski T.M."/>
            <person name="Davidsen T.M."/>
            <person name="Wayne K.J."/>
            <person name="Tettelin H."/>
            <person name="Glass J.I."/>
            <person name="Rusch D."/>
            <person name="Podicherti R."/>
            <person name="Tsui H.-C.T."/>
            <person name="Winkler M.E."/>
        </authorList>
    </citation>
    <scope>NUCLEOTIDE SEQUENCE</scope>
</reference>
<evidence type="ECO:0000256" key="7">
    <source>
        <dbReference type="ARBA" id="ARBA00023277"/>
    </source>
</evidence>
<dbReference type="FunFam" id="3.30.70.890:FF:000001">
    <property type="entry name" value="Galactokinase"/>
    <property type="match status" value="1"/>
</dbReference>
<name>A0A383AQY6_9ZZZZ</name>
<dbReference type="AlphaFoldDB" id="A0A383AQY6"/>
<evidence type="ECO:0000256" key="5">
    <source>
        <dbReference type="ARBA" id="ARBA00022840"/>
    </source>
</evidence>
<evidence type="ECO:0000256" key="2">
    <source>
        <dbReference type="ARBA" id="ARBA00022723"/>
    </source>
</evidence>